<protein>
    <submittedName>
        <fullName evidence="4">DMT family transporter</fullName>
    </submittedName>
    <submittedName>
        <fullName evidence="3">EamA family transporter</fullName>
    </submittedName>
</protein>
<keyword evidence="6" id="KW-1185">Reference proteome</keyword>
<feature type="domain" description="EamA" evidence="2">
    <location>
        <begin position="16"/>
        <end position="149"/>
    </location>
</feature>
<evidence type="ECO:0000256" key="1">
    <source>
        <dbReference type="SAM" id="Phobius"/>
    </source>
</evidence>
<accession>A0A7X1PIG7</accession>
<name>A0A7X1PIG7_9PSED</name>
<feature type="transmembrane region" description="Helical" evidence="1">
    <location>
        <begin position="133"/>
        <end position="149"/>
    </location>
</feature>
<reference evidence="4 6" key="2">
    <citation type="journal article" date="2023" name="Access Microbiol">
        <title>The genome of a steinernematid-associated Pseudomonas piscis bacterium encodes the biosynthesis of insect toxins.</title>
        <authorList>
            <person name="Awori R.M."/>
            <person name="Hendre P."/>
            <person name="Amugune N.O."/>
        </authorList>
    </citation>
    <scope>NUCLEOTIDE SEQUENCE [LARGE SCALE GENOMIC DNA]</scope>
    <source>
        <strain evidence="4 6">75</strain>
    </source>
</reference>
<sequence>MSVSPSPFKGADHPLKGIVLICLAVLLFASHDTLSKYLSAFYPIVMVVWARYVVHTLLMLVVFVPRSGFSAVVRTKRPGLQLLRALCMIGTSLLFTTGLRYIPLAEATAVNFLAPLLVTALSVPFLGERVSRAQWLAVLIGFVGVLIVVRPGGSLFTPAILFPLGSALCFGFYQLLTRKLSGIDSPTTSNFLIGIINSLIMSALLPFFWSTPSLVHGLFMIGLGACGMFGHLLLTQAFRHAAPAMLAPFSYGQILFAGMYGYLIFGHTPDSYGLVGIAVICLSGLAVAWAQRKR</sequence>
<reference evidence="3 5" key="1">
    <citation type="submission" date="2019-10" db="EMBL/GenBank/DDBJ databases">
        <title>Pseudomonas dajingensis sp. nov., isolated from the profound head ulcers of farmed Murray cod (Maccullochella peelii peelii).</title>
        <authorList>
            <person name="Liu Y."/>
        </authorList>
    </citation>
    <scope>NUCLEOTIDE SEQUENCE [LARGE SCALE GENOMIC DNA]</scope>
    <source>
        <strain evidence="3 5">MC042</strain>
    </source>
</reference>
<dbReference type="EMBL" id="CP133164">
    <property type="protein sequence ID" value="WMN19123.1"/>
    <property type="molecule type" value="Genomic_DNA"/>
</dbReference>
<dbReference type="PANTHER" id="PTHR22911:SF103">
    <property type="entry name" value="BLR2811 PROTEIN"/>
    <property type="match status" value="1"/>
</dbReference>
<evidence type="ECO:0000259" key="2">
    <source>
        <dbReference type="Pfam" id="PF00892"/>
    </source>
</evidence>
<dbReference type="AlphaFoldDB" id="A0A7X1PIG7"/>
<dbReference type="RefSeq" id="WP_085596116.1">
    <property type="nucleotide sequence ID" value="NZ_CP133164.1"/>
</dbReference>
<evidence type="ECO:0000313" key="3">
    <source>
        <dbReference type="EMBL" id="MQA52730.1"/>
    </source>
</evidence>
<dbReference type="PANTHER" id="PTHR22911">
    <property type="entry name" value="ACYL-MALONYL CONDENSING ENZYME-RELATED"/>
    <property type="match status" value="1"/>
</dbReference>
<feature type="transmembrane region" description="Helical" evidence="1">
    <location>
        <begin position="108"/>
        <end position="126"/>
    </location>
</feature>
<gene>
    <name evidence="3" type="ORF">GDH07_05240</name>
    <name evidence="4" type="ORF">QL104_06870</name>
</gene>
<feature type="domain" description="EamA" evidence="2">
    <location>
        <begin position="159"/>
        <end position="283"/>
    </location>
</feature>
<dbReference type="Proteomes" id="UP000486534">
    <property type="component" value="Unassembled WGS sequence"/>
</dbReference>
<feature type="transmembrane region" description="Helical" evidence="1">
    <location>
        <begin position="15"/>
        <end position="34"/>
    </location>
</feature>
<dbReference type="EMBL" id="WHUV01000001">
    <property type="protein sequence ID" value="MQA52730.1"/>
    <property type="molecule type" value="Genomic_DNA"/>
</dbReference>
<dbReference type="Proteomes" id="UP001237292">
    <property type="component" value="Chromosome"/>
</dbReference>
<keyword evidence="1" id="KW-1133">Transmembrane helix</keyword>
<proteinExistence type="predicted"/>
<organism evidence="3 5">
    <name type="scientific">Pseudomonas piscis</name>
    <dbReference type="NCBI Taxonomy" id="2614538"/>
    <lineage>
        <taxon>Bacteria</taxon>
        <taxon>Pseudomonadati</taxon>
        <taxon>Pseudomonadota</taxon>
        <taxon>Gammaproteobacteria</taxon>
        <taxon>Pseudomonadales</taxon>
        <taxon>Pseudomonadaceae</taxon>
        <taxon>Pseudomonas</taxon>
    </lineage>
</organism>
<feature type="transmembrane region" description="Helical" evidence="1">
    <location>
        <begin position="40"/>
        <end position="64"/>
    </location>
</feature>
<feature type="transmembrane region" description="Helical" evidence="1">
    <location>
        <begin position="271"/>
        <end position="290"/>
    </location>
</feature>
<feature type="transmembrane region" description="Helical" evidence="1">
    <location>
        <begin position="215"/>
        <end position="234"/>
    </location>
</feature>
<dbReference type="InterPro" id="IPR000620">
    <property type="entry name" value="EamA_dom"/>
</dbReference>
<feature type="transmembrane region" description="Helical" evidence="1">
    <location>
        <begin position="155"/>
        <end position="176"/>
    </location>
</feature>
<feature type="transmembrane region" description="Helical" evidence="1">
    <location>
        <begin position="246"/>
        <end position="265"/>
    </location>
</feature>
<dbReference type="Pfam" id="PF00892">
    <property type="entry name" value="EamA"/>
    <property type="match status" value="2"/>
</dbReference>
<dbReference type="GO" id="GO:0016020">
    <property type="term" value="C:membrane"/>
    <property type="evidence" value="ECO:0007669"/>
    <property type="project" value="InterPro"/>
</dbReference>
<dbReference type="InterPro" id="IPR037185">
    <property type="entry name" value="EmrE-like"/>
</dbReference>
<evidence type="ECO:0000313" key="4">
    <source>
        <dbReference type="EMBL" id="WMN19123.1"/>
    </source>
</evidence>
<evidence type="ECO:0000313" key="5">
    <source>
        <dbReference type="Proteomes" id="UP000486534"/>
    </source>
</evidence>
<feature type="transmembrane region" description="Helical" evidence="1">
    <location>
        <begin position="188"/>
        <end position="209"/>
    </location>
</feature>
<keyword evidence="1" id="KW-0812">Transmembrane</keyword>
<keyword evidence="1" id="KW-0472">Membrane</keyword>
<feature type="transmembrane region" description="Helical" evidence="1">
    <location>
        <begin position="85"/>
        <end position="102"/>
    </location>
</feature>
<evidence type="ECO:0000313" key="6">
    <source>
        <dbReference type="Proteomes" id="UP001237292"/>
    </source>
</evidence>
<dbReference type="SUPFAM" id="SSF103481">
    <property type="entry name" value="Multidrug resistance efflux transporter EmrE"/>
    <property type="match status" value="2"/>
</dbReference>